<dbReference type="Pfam" id="PF13194">
    <property type="entry name" value="DUF4010"/>
    <property type="match status" value="1"/>
</dbReference>
<dbReference type="EMBL" id="PYVN01000020">
    <property type="protein sequence ID" value="PTB86361.1"/>
    <property type="molecule type" value="Genomic_DNA"/>
</dbReference>
<dbReference type="AlphaFoldDB" id="A0A2T4CXT1"/>
<gene>
    <name evidence="3" type="ORF">C9940_02660</name>
</gene>
<evidence type="ECO:0000259" key="2">
    <source>
        <dbReference type="Pfam" id="PF13194"/>
    </source>
</evidence>
<keyword evidence="1" id="KW-0472">Membrane</keyword>
<keyword evidence="1" id="KW-1133">Transmembrane helix</keyword>
<keyword evidence="1" id="KW-0812">Transmembrane</keyword>
<evidence type="ECO:0000313" key="3">
    <source>
        <dbReference type="EMBL" id="PTB86361.1"/>
    </source>
</evidence>
<name>A0A2T4CXT1_9GAMM</name>
<protein>
    <recommendedName>
        <fullName evidence="2">DUF4010 domain-containing protein</fullName>
    </recommendedName>
</protein>
<feature type="domain" description="DUF4010" evidence="2">
    <location>
        <begin position="1"/>
        <end position="66"/>
    </location>
</feature>
<feature type="transmembrane region" description="Helical" evidence="1">
    <location>
        <begin position="12"/>
        <end position="31"/>
    </location>
</feature>
<proteinExistence type="predicted"/>
<dbReference type="PANTHER" id="PTHR39084">
    <property type="entry name" value="MEMBRANE PROTEIN-RELATED"/>
    <property type="match status" value="1"/>
</dbReference>
<feature type="non-terminal residue" evidence="3">
    <location>
        <position position="1"/>
    </location>
</feature>
<evidence type="ECO:0000256" key="1">
    <source>
        <dbReference type="SAM" id="Phobius"/>
    </source>
</evidence>
<dbReference type="PANTHER" id="PTHR39084:SF1">
    <property type="entry name" value="DUF4010 DOMAIN-CONTAINING PROTEIN"/>
    <property type="match status" value="1"/>
</dbReference>
<accession>A0A2T4CXT1</accession>
<comment type="caution">
    <text evidence="3">The sequence shown here is derived from an EMBL/GenBank/DDBJ whole genome shotgun (WGS) entry which is preliminary data.</text>
</comment>
<reference evidence="3" key="1">
    <citation type="submission" date="2018-03" db="EMBL/GenBank/DDBJ databases">
        <title>Cross-interface Injection: A General Nanoliter Liquid Handling Method Applied to Single Cells Genome Amplification Automated Nanoliter Liquid Handling Applied to Single Cell Multiple Displacement Amplification.</title>
        <authorList>
            <person name="Yun J."/>
            <person name="Xu P."/>
            <person name="Xu J."/>
            <person name="Dai X."/>
            <person name="Wang Y."/>
            <person name="Zheng X."/>
            <person name="Cao C."/>
            <person name="Yi Q."/>
            <person name="Zhu Y."/>
            <person name="Wang L."/>
            <person name="Dong Z."/>
            <person name="Huang Y."/>
            <person name="Huang L."/>
            <person name="Du W."/>
        </authorList>
    </citation>
    <scope>NUCLEOTIDE SEQUENCE [LARGE SCALE GENOMIC DNA]</scope>
    <source>
        <strain evidence="3">Z-D3-2</strain>
    </source>
</reference>
<organism evidence="3">
    <name type="scientific">Pseudidiomarina aestuarii</name>
    <dbReference type="NCBI Taxonomy" id="624146"/>
    <lineage>
        <taxon>Bacteria</taxon>
        <taxon>Pseudomonadati</taxon>
        <taxon>Pseudomonadota</taxon>
        <taxon>Gammaproteobacteria</taxon>
        <taxon>Alteromonadales</taxon>
        <taxon>Idiomarinaceae</taxon>
        <taxon>Pseudidiomarina</taxon>
    </lineage>
</organism>
<feature type="transmembrane region" description="Helical" evidence="1">
    <location>
        <begin position="38"/>
        <end position="57"/>
    </location>
</feature>
<sequence>WLKNVMGDAGVFLLAAISGLTDVDAITLSLTRMAREDLMAATAVLAIIIAAMVNNLFKASLALGIGTVGLGTRVLIPMLLSLSSGLAVVFLRM</sequence>
<dbReference type="InterPro" id="IPR025105">
    <property type="entry name" value="DUF4010"/>
</dbReference>
<feature type="transmembrane region" description="Helical" evidence="1">
    <location>
        <begin position="63"/>
        <end position="91"/>
    </location>
</feature>